<gene>
    <name evidence="1" type="ORF">Pmani_004062</name>
</gene>
<keyword evidence="2" id="KW-1185">Reference proteome</keyword>
<organism evidence="1 2">
    <name type="scientific">Petrolisthes manimaculis</name>
    <dbReference type="NCBI Taxonomy" id="1843537"/>
    <lineage>
        <taxon>Eukaryota</taxon>
        <taxon>Metazoa</taxon>
        <taxon>Ecdysozoa</taxon>
        <taxon>Arthropoda</taxon>
        <taxon>Crustacea</taxon>
        <taxon>Multicrustacea</taxon>
        <taxon>Malacostraca</taxon>
        <taxon>Eumalacostraca</taxon>
        <taxon>Eucarida</taxon>
        <taxon>Decapoda</taxon>
        <taxon>Pleocyemata</taxon>
        <taxon>Anomura</taxon>
        <taxon>Galatheoidea</taxon>
        <taxon>Porcellanidae</taxon>
        <taxon>Petrolisthes</taxon>
    </lineage>
</organism>
<dbReference type="EMBL" id="JAWZYT010000285">
    <property type="protein sequence ID" value="KAK4325345.1"/>
    <property type="molecule type" value="Genomic_DNA"/>
</dbReference>
<sequence>MVDRSIAGAVQLSHLVRRLPCGQPCPIAHPCMVWLCPPPQLGRGCPPCSHRINSACSTQTASTQPCPPIFTQPNISRCLIDPVLTGSGQGKSYLSVIWGDACQQQAYWRWRPNTWA</sequence>
<name>A0AAE1QFM0_9EUCA</name>
<comment type="caution">
    <text evidence="1">The sequence shown here is derived from an EMBL/GenBank/DDBJ whole genome shotgun (WGS) entry which is preliminary data.</text>
</comment>
<reference evidence="1" key="1">
    <citation type="submission" date="2023-11" db="EMBL/GenBank/DDBJ databases">
        <title>Genome assemblies of two species of porcelain crab, Petrolisthes cinctipes and Petrolisthes manimaculis (Anomura: Porcellanidae).</title>
        <authorList>
            <person name="Angst P."/>
        </authorList>
    </citation>
    <scope>NUCLEOTIDE SEQUENCE</scope>
    <source>
        <strain evidence="1">PB745_02</strain>
        <tissue evidence="1">Gill</tissue>
    </source>
</reference>
<accession>A0AAE1QFM0</accession>
<evidence type="ECO:0000313" key="2">
    <source>
        <dbReference type="Proteomes" id="UP001292094"/>
    </source>
</evidence>
<dbReference type="AlphaFoldDB" id="A0AAE1QFM0"/>
<evidence type="ECO:0000313" key="1">
    <source>
        <dbReference type="EMBL" id="KAK4325345.1"/>
    </source>
</evidence>
<proteinExistence type="predicted"/>
<dbReference type="Proteomes" id="UP001292094">
    <property type="component" value="Unassembled WGS sequence"/>
</dbReference>
<protein>
    <submittedName>
        <fullName evidence="1">Uncharacterized protein</fullName>
    </submittedName>
</protein>